<feature type="compositionally biased region" description="Low complexity" evidence="1">
    <location>
        <begin position="330"/>
        <end position="343"/>
    </location>
</feature>
<feature type="compositionally biased region" description="Low complexity" evidence="1">
    <location>
        <begin position="136"/>
        <end position="146"/>
    </location>
</feature>
<feature type="compositionally biased region" description="Low complexity" evidence="1">
    <location>
        <begin position="250"/>
        <end position="263"/>
    </location>
</feature>
<feature type="transmembrane region" description="Helical" evidence="2">
    <location>
        <begin position="12"/>
        <end position="31"/>
    </location>
</feature>
<evidence type="ECO:0000256" key="2">
    <source>
        <dbReference type="SAM" id="Phobius"/>
    </source>
</evidence>
<organism evidence="3 4">
    <name type="scientific">Pseudonocardia spirodelae</name>
    <dbReference type="NCBI Taxonomy" id="3133431"/>
    <lineage>
        <taxon>Bacteria</taxon>
        <taxon>Bacillati</taxon>
        <taxon>Actinomycetota</taxon>
        <taxon>Actinomycetes</taxon>
        <taxon>Pseudonocardiales</taxon>
        <taxon>Pseudonocardiaceae</taxon>
        <taxon>Pseudonocardia</taxon>
    </lineage>
</organism>
<gene>
    <name evidence="3" type="ORF">WJX68_23940</name>
</gene>
<feature type="region of interest" description="Disordered" evidence="1">
    <location>
        <begin position="38"/>
        <end position="377"/>
    </location>
</feature>
<evidence type="ECO:0000313" key="4">
    <source>
        <dbReference type="Proteomes" id="UP001364211"/>
    </source>
</evidence>
<dbReference type="Proteomes" id="UP001364211">
    <property type="component" value="Unassembled WGS sequence"/>
</dbReference>
<name>A0ABU8TDK7_9PSEU</name>
<feature type="compositionally biased region" description="Pro residues" evidence="1">
    <location>
        <begin position="210"/>
        <end position="219"/>
    </location>
</feature>
<feature type="compositionally biased region" description="Basic and acidic residues" evidence="1">
    <location>
        <begin position="230"/>
        <end position="247"/>
    </location>
</feature>
<accession>A0ABU8TDK7</accession>
<feature type="compositionally biased region" description="Low complexity" evidence="1">
    <location>
        <begin position="97"/>
        <end position="112"/>
    </location>
</feature>
<keyword evidence="2" id="KW-1133">Transmembrane helix</keyword>
<keyword evidence="2" id="KW-0812">Transmembrane</keyword>
<proteinExistence type="predicted"/>
<evidence type="ECO:0000313" key="3">
    <source>
        <dbReference type="EMBL" id="MEJ8282004.1"/>
    </source>
</evidence>
<feature type="compositionally biased region" description="Low complexity" evidence="1">
    <location>
        <begin position="363"/>
        <end position="375"/>
    </location>
</feature>
<feature type="compositionally biased region" description="Basic and acidic residues" evidence="1">
    <location>
        <begin position="159"/>
        <end position="179"/>
    </location>
</feature>
<reference evidence="3 4" key="1">
    <citation type="submission" date="2024-03" db="EMBL/GenBank/DDBJ databases">
        <title>Draft genome sequence of Pseudonocardia sp. DW16-2.</title>
        <authorList>
            <person name="Duangmal K."/>
        </authorList>
    </citation>
    <scope>NUCLEOTIDE SEQUENCE [LARGE SCALE GENOMIC DNA]</scope>
    <source>
        <strain evidence="3 4">DW16-2</strain>
    </source>
</reference>
<feature type="compositionally biased region" description="Pro residues" evidence="1">
    <location>
        <begin position="304"/>
        <end position="318"/>
    </location>
</feature>
<protein>
    <submittedName>
        <fullName evidence="3">Uncharacterized protein</fullName>
    </submittedName>
</protein>
<dbReference type="RefSeq" id="WP_340294989.1">
    <property type="nucleotide sequence ID" value="NZ_JBBJUP010000026.1"/>
</dbReference>
<comment type="caution">
    <text evidence="3">The sequence shown here is derived from an EMBL/GenBank/DDBJ whole genome shotgun (WGS) entry which is preliminary data.</text>
</comment>
<feature type="compositionally biased region" description="Low complexity" evidence="1">
    <location>
        <begin position="180"/>
        <end position="200"/>
    </location>
</feature>
<dbReference type="EMBL" id="JBBJUP010000026">
    <property type="protein sequence ID" value="MEJ8282004.1"/>
    <property type="molecule type" value="Genomic_DNA"/>
</dbReference>
<keyword evidence="2" id="KW-0472">Membrane</keyword>
<keyword evidence="4" id="KW-1185">Reference proteome</keyword>
<evidence type="ECO:0000256" key="1">
    <source>
        <dbReference type="SAM" id="MobiDB-lite"/>
    </source>
</evidence>
<sequence length="461" mass="46738">MQLGSFTLPPLPAVAVLGAGVLVVLVLWGVWRVRRTPAPAPLPLEPPRSVADPQPSHADWTGEAAGGPADPPPPARARTVADAVAERGADTGPLPRVPAVVGASAASAAGRHAAPEPDAPEQPDALSAPADERPDAATLARAAAAPLPAPRPTPRPRPRGAERPDAGAERSAADTDDRAPAAAAPSTTGATATTGTAADATDTDGDRPEPAWPPAPPADTPDATGDATGDADRPSPDRPVARLRIVDDLAAPADPSAQAPAEPGDTTQAEPTPGPLPPWSAERAEPAAEDQPASAGTGAADPGPEAPSPEPATPPSGSPPARVTPEPVSRAVQQALAARAVQRARLRQTEPEVDPTGEQQERPPAVVPTAAAPVTGGDARDRLLGVLLADPARAVDATERLDDSRDRIAELGEVLRRRRDDLAGAVRHLHECGLDPGQIGRLSGMAAADVRTILDGEDAGR</sequence>